<dbReference type="EC" id="2.7.13.3" evidence="2"/>
<sequence length="600" mass="68905">MRNLILIAGLCLCFSLTSQADSWEQALESKNATLNLHWYTSIPFVYHNQKGELIGLEYELMEAFGQYLRNEHQINVALNWKEDISFFNILKRIKNTAAPNDLGVSAFSITEERKTYLQYTDSYLPDITVLVSSQGTPIVRQLEDVNQLMENMAAITIKGTIYETFLIEMREDLNISFEIQYIESDENVLDHISRSDRMFGFIDLPIYLMWIKEGKDLTRQNFFTVRGIGYGFILSPSSDWNIPFNAFLANPKYKTKIADIMSKYLGSELYQFIDNSYDREQLGTYILTKEKEIQLALIRNANLKLEEEENFKRILILGIGISLVFLFIILYLFYHNQKTTKLIIDQKDQIESQQKDIRQKNEQLINRNAQLVTLNEDKNNLVNILAHDLRSPLSHILGLSSIMTSNLKDISDENKDYLDKIGNAAKHMNQMIEKILNTDSLDSGHKMILKEQVNVDQLIDDLSTRYNTLATNKDIQLSVIKPQPSLTIETDHMLLYLILENLISNAVKFSPPYTKITLEIEQSKDKTHFKITDQGPGFSEEDKLLVFNRFQKLSARPTGNESSTGLGLSIVKKYTKDLGGHVWLDSTSEKGSTFIVSLDS</sequence>
<keyword evidence="6" id="KW-0902">Two-component regulatory system</keyword>
<keyword evidence="5" id="KW-0418">Kinase</keyword>
<comment type="catalytic activity">
    <reaction evidence="1">
        <text>ATP + protein L-histidine = ADP + protein N-phospho-L-histidine.</text>
        <dbReference type="EC" id="2.7.13.3"/>
    </reaction>
</comment>
<evidence type="ECO:0000256" key="8">
    <source>
        <dbReference type="SAM" id="SignalP"/>
    </source>
</evidence>
<dbReference type="Gene3D" id="3.30.565.10">
    <property type="entry name" value="Histidine kinase-like ATPase, C-terminal domain"/>
    <property type="match status" value="1"/>
</dbReference>
<evidence type="ECO:0000256" key="5">
    <source>
        <dbReference type="ARBA" id="ARBA00022777"/>
    </source>
</evidence>
<feature type="transmembrane region" description="Helical" evidence="7">
    <location>
        <begin position="314"/>
        <end position="334"/>
    </location>
</feature>
<evidence type="ECO:0000313" key="11">
    <source>
        <dbReference type="Proteomes" id="UP001062165"/>
    </source>
</evidence>
<keyword evidence="8" id="KW-0732">Signal</keyword>
<dbReference type="InterPro" id="IPR004358">
    <property type="entry name" value="Sig_transdc_His_kin-like_C"/>
</dbReference>
<dbReference type="InterPro" id="IPR036890">
    <property type="entry name" value="HATPase_C_sf"/>
</dbReference>
<keyword evidence="7" id="KW-0472">Membrane</keyword>
<dbReference type="Pfam" id="PF00512">
    <property type="entry name" value="HisKA"/>
    <property type="match status" value="1"/>
</dbReference>
<evidence type="ECO:0000256" key="2">
    <source>
        <dbReference type="ARBA" id="ARBA00012438"/>
    </source>
</evidence>
<keyword evidence="10" id="KW-0547">Nucleotide-binding</keyword>
<dbReference type="CDD" id="cd00082">
    <property type="entry name" value="HisKA"/>
    <property type="match status" value="1"/>
</dbReference>
<dbReference type="PANTHER" id="PTHR43711:SF1">
    <property type="entry name" value="HISTIDINE KINASE 1"/>
    <property type="match status" value="1"/>
</dbReference>
<keyword evidence="4" id="KW-0808">Transferase</keyword>
<reference evidence="10" key="1">
    <citation type="submission" date="2022-10" db="EMBL/GenBank/DDBJ databases">
        <title>Comparative genomics and taxonomic characterization of three novel marine species of genus Reichenbachiella exhibiting antioxidant and polysaccharide degradation activities.</title>
        <authorList>
            <person name="Muhammad N."/>
            <person name="Lee Y.-J."/>
            <person name="Ko J."/>
            <person name="Kim S.-G."/>
        </authorList>
    </citation>
    <scope>NUCLEOTIDE SEQUENCE</scope>
    <source>
        <strain evidence="10">Wsw4-B4</strain>
    </source>
</reference>
<dbReference type="SUPFAM" id="SSF53850">
    <property type="entry name" value="Periplasmic binding protein-like II"/>
    <property type="match status" value="1"/>
</dbReference>
<dbReference type="Proteomes" id="UP001062165">
    <property type="component" value="Chromosome"/>
</dbReference>
<keyword evidence="3" id="KW-0597">Phosphoprotein</keyword>
<keyword evidence="7" id="KW-0812">Transmembrane</keyword>
<dbReference type="SMART" id="SM00387">
    <property type="entry name" value="HATPase_c"/>
    <property type="match status" value="1"/>
</dbReference>
<evidence type="ECO:0000313" key="10">
    <source>
        <dbReference type="EMBL" id="UXX79535.1"/>
    </source>
</evidence>
<dbReference type="Pfam" id="PF00497">
    <property type="entry name" value="SBP_bac_3"/>
    <property type="match status" value="1"/>
</dbReference>
<dbReference type="SUPFAM" id="SSF47384">
    <property type="entry name" value="Homodimeric domain of signal transducing histidine kinase"/>
    <property type="match status" value="1"/>
</dbReference>
<evidence type="ECO:0000256" key="7">
    <source>
        <dbReference type="SAM" id="Phobius"/>
    </source>
</evidence>
<evidence type="ECO:0000256" key="4">
    <source>
        <dbReference type="ARBA" id="ARBA00022679"/>
    </source>
</evidence>
<dbReference type="Gene3D" id="1.10.287.130">
    <property type="match status" value="1"/>
</dbReference>
<feature type="signal peptide" evidence="8">
    <location>
        <begin position="1"/>
        <end position="20"/>
    </location>
</feature>
<dbReference type="CDD" id="cd00075">
    <property type="entry name" value="HATPase"/>
    <property type="match status" value="1"/>
</dbReference>
<dbReference type="InterPro" id="IPR001638">
    <property type="entry name" value="Solute-binding_3/MltF_N"/>
</dbReference>
<dbReference type="Gene3D" id="3.40.190.10">
    <property type="entry name" value="Periplasmic binding protein-like II"/>
    <property type="match status" value="2"/>
</dbReference>
<dbReference type="SMART" id="SM00388">
    <property type="entry name" value="HisKA"/>
    <property type="match status" value="1"/>
</dbReference>
<protein>
    <recommendedName>
        <fullName evidence="2">histidine kinase</fullName>
        <ecNumber evidence="2">2.7.13.3</ecNumber>
    </recommendedName>
</protein>
<dbReference type="InterPro" id="IPR005467">
    <property type="entry name" value="His_kinase_dom"/>
</dbReference>
<dbReference type="PRINTS" id="PR00344">
    <property type="entry name" value="BCTRLSENSOR"/>
</dbReference>
<dbReference type="PANTHER" id="PTHR43711">
    <property type="entry name" value="TWO-COMPONENT HISTIDINE KINASE"/>
    <property type="match status" value="1"/>
</dbReference>
<gene>
    <name evidence="10" type="ORF">N7E81_00220</name>
</gene>
<feature type="domain" description="Histidine kinase" evidence="9">
    <location>
        <begin position="384"/>
        <end position="600"/>
    </location>
</feature>
<keyword evidence="11" id="KW-1185">Reference proteome</keyword>
<name>A0ABY6D6S7_9BACT</name>
<dbReference type="InterPro" id="IPR003594">
    <property type="entry name" value="HATPase_dom"/>
</dbReference>
<evidence type="ECO:0000259" key="9">
    <source>
        <dbReference type="PROSITE" id="PS50109"/>
    </source>
</evidence>
<dbReference type="EMBL" id="CP106735">
    <property type="protein sequence ID" value="UXX79535.1"/>
    <property type="molecule type" value="Genomic_DNA"/>
</dbReference>
<keyword evidence="10" id="KW-0067">ATP-binding</keyword>
<dbReference type="Pfam" id="PF02518">
    <property type="entry name" value="HATPase_c"/>
    <property type="match status" value="1"/>
</dbReference>
<proteinExistence type="predicted"/>
<organism evidence="10 11">
    <name type="scientific">Reichenbachiella carrageenanivorans</name>
    <dbReference type="NCBI Taxonomy" id="2979869"/>
    <lineage>
        <taxon>Bacteria</taxon>
        <taxon>Pseudomonadati</taxon>
        <taxon>Bacteroidota</taxon>
        <taxon>Cytophagia</taxon>
        <taxon>Cytophagales</taxon>
        <taxon>Reichenbachiellaceae</taxon>
        <taxon>Reichenbachiella</taxon>
    </lineage>
</organism>
<dbReference type="PROSITE" id="PS50109">
    <property type="entry name" value="HIS_KIN"/>
    <property type="match status" value="1"/>
</dbReference>
<dbReference type="InterPro" id="IPR036097">
    <property type="entry name" value="HisK_dim/P_sf"/>
</dbReference>
<evidence type="ECO:0000256" key="6">
    <source>
        <dbReference type="ARBA" id="ARBA00023012"/>
    </source>
</evidence>
<evidence type="ECO:0000256" key="1">
    <source>
        <dbReference type="ARBA" id="ARBA00000085"/>
    </source>
</evidence>
<dbReference type="RefSeq" id="WP_263051266.1">
    <property type="nucleotide sequence ID" value="NZ_CP106735.1"/>
</dbReference>
<keyword evidence="7" id="KW-1133">Transmembrane helix</keyword>
<accession>A0ABY6D6S7</accession>
<dbReference type="InterPro" id="IPR050736">
    <property type="entry name" value="Sensor_HK_Regulatory"/>
</dbReference>
<dbReference type="GO" id="GO:0005524">
    <property type="term" value="F:ATP binding"/>
    <property type="evidence" value="ECO:0007669"/>
    <property type="project" value="UniProtKB-KW"/>
</dbReference>
<feature type="chain" id="PRO_5045543575" description="histidine kinase" evidence="8">
    <location>
        <begin position="21"/>
        <end position="600"/>
    </location>
</feature>
<dbReference type="SUPFAM" id="SSF55874">
    <property type="entry name" value="ATPase domain of HSP90 chaperone/DNA topoisomerase II/histidine kinase"/>
    <property type="match status" value="1"/>
</dbReference>
<dbReference type="SMART" id="SM00062">
    <property type="entry name" value="PBPb"/>
    <property type="match status" value="1"/>
</dbReference>
<dbReference type="InterPro" id="IPR003661">
    <property type="entry name" value="HisK_dim/P_dom"/>
</dbReference>
<evidence type="ECO:0000256" key="3">
    <source>
        <dbReference type="ARBA" id="ARBA00022553"/>
    </source>
</evidence>